<dbReference type="Pfam" id="PF00535">
    <property type="entry name" value="Glycos_transf_2"/>
    <property type="match status" value="1"/>
</dbReference>
<dbReference type="Gene3D" id="3.90.550.10">
    <property type="entry name" value="Spore Coat Polysaccharide Biosynthesis Protein SpsA, Chain A"/>
    <property type="match status" value="1"/>
</dbReference>
<reference evidence="6" key="1">
    <citation type="submission" date="2022-11" db="EMBL/GenBank/DDBJ databases">
        <authorList>
            <person name="Graham C."/>
            <person name="Newman J.D."/>
        </authorList>
    </citation>
    <scope>NUCLEOTIDE SEQUENCE</scope>
    <source>
        <strain evidence="6">DSM 19486</strain>
    </source>
</reference>
<evidence type="ECO:0000313" key="7">
    <source>
        <dbReference type="Proteomes" id="UP001142592"/>
    </source>
</evidence>
<keyword evidence="3" id="KW-0808">Transferase</keyword>
<dbReference type="InterPro" id="IPR001173">
    <property type="entry name" value="Glyco_trans_2-like"/>
</dbReference>
<dbReference type="AlphaFoldDB" id="A0A9X3I7R8"/>
<dbReference type="InterPro" id="IPR029044">
    <property type="entry name" value="Nucleotide-diphossugar_trans"/>
</dbReference>
<name>A0A9X3I7R8_9SPHI</name>
<dbReference type="EMBL" id="JAPJUH010000002">
    <property type="protein sequence ID" value="MCX3264057.1"/>
    <property type="molecule type" value="Genomic_DNA"/>
</dbReference>
<organism evidence="6 7">
    <name type="scientific">Pedobacter agri</name>
    <dbReference type="NCBI Taxonomy" id="454586"/>
    <lineage>
        <taxon>Bacteria</taxon>
        <taxon>Pseudomonadati</taxon>
        <taxon>Bacteroidota</taxon>
        <taxon>Sphingobacteriia</taxon>
        <taxon>Sphingobacteriales</taxon>
        <taxon>Sphingobacteriaceae</taxon>
        <taxon>Pedobacter</taxon>
    </lineage>
</organism>
<dbReference type="CDD" id="cd04186">
    <property type="entry name" value="GT_2_like_c"/>
    <property type="match status" value="1"/>
</dbReference>
<keyword evidence="7" id="KW-1185">Reference proteome</keyword>
<keyword evidence="4" id="KW-0472">Membrane</keyword>
<proteinExistence type="inferred from homology"/>
<feature type="transmembrane region" description="Helical" evidence="4">
    <location>
        <begin position="257"/>
        <end position="279"/>
    </location>
</feature>
<evidence type="ECO:0000256" key="3">
    <source>
        <dbReference type="ARBA" id="ARBA00022679"/>
    </source>
</evidence>
<evidence type="ECO:0000259" key="5">
    <source>
        <dbReference type="Pfam" id="PF00535"/>
    </source>
</evidence>
<dbReference type="SUPFAM" id="SSF53448">
    <property type="entry name" value="Nucleotide-diphospho-sugar transferases"/>
    <property type="match status" value="1"/>
</dbReference>
<protein>
    <submittedName>
        <fullName evidence="6">Glycosyltransferase family 2 protein</fullName>
    </submittedName>
</protein>
<comment type="caution">
    <text evidence="6">The sequence shown here is derived from an EMBL/GenBank/DDBJ whole genome shotgun (WGS) entry which is preliminary data.</text>
</comment>
<keyword evidence="4" id="KW-1133">Transmembrane helix</keyword>
<keyword evidence="2" id="KW-0328">Glycosyltransferase</keyword>
<accession>A0A9X3I7R8</accession>
<dbReference type="GO" id="GO:0016757">
    <property type="term" value="F:glycosyltransferase activity"/>
    <property type="evidence" value="ECO:0007669"/>
    <property type="project" value="UniProtKB-KW"/>
</dbReference>
<evidence type="ECO:0000256" key="1">
    <source>
        <dbReference type="ARBA" id="ARBA00006739"/>
    </source>
</evidence>
<comment type="similarity">
    <text evidence="1">Belongs to the glycosyltransferase 2 family.</text>
</comment>
<gene>
    <name evidence="6" type="ORF">OQZ29_04835</name>
</gene>
<dbReference type="RefSeq" id="WP_010600634.1">
    <property type="nucleotide sequence ID" value="NZ_JAPJUH010000002.1"/>
</dbReference>
<dbReference type="PANTHER" id="PTHR43179">
    <property type="entry name" value="RHAMNOSYLTRANSFERASE WBBL"/>
    <property type="match status" value="1"/>
</dbReference>
<sequence>MPKPVAIIILNWNTPAHTISCVLSITQYCDAKEYDIIIADNGSTDDSLSILKEKFPKHILIDNKSNLGFAEGNNAAFKYSIAEGYTFSLLLNNDTEVDENFLSPLINHLRQNPETVAVQPSIYYLHKKDTLWNGGSYYNKWWGITYSNNKKSRQSLRVPEQVEWLTGCCFLVRNDAVKKVGLFTGKFFLYYEDVDLSFRLRKFAGRLDYLPTSKVYHEAGVSGKQKVKNSEGELSPIIHYYVNRNKLWFLRRYANPAFMIFIFGYNAMYYSILLCYFLIRNRKQKAKFLLKGLKEGLFTPQTTIWS</sequence>
<keyword evidence="4" id="KW-0812">Transmembrane</keyword>
<evidence type="ECO:0000256" key="2">
    <source>
        <dbReference type="ARBA" id="ARBA00022676"/>
    </source>
</evidence>
<evidence type="ECO:0000256" key="4">
    <source>
        <dbReference type="SAM" id="Phobius"/>
    </source>
</evidence>
<feature type="domain" description="Glycosyltransferase 2-like" evidence="5">
    <location>
        <begin position="7"/>
        <end position="180"/>
    </location>
</feature>
<dbReference type="PANTHER" id="PTHR43179:SF12">
    <property type="entry name" value="GALACTOFURANOSYLTRANSFERASE GLFT2"/>
    <property type="match status" value="1"/>
</dbReference>
<dbReference type="Proteomes" id="UP001142592">
    <property type="component" value="Unassembled WGS sequence"/>
</dbReference>
<evidence type="ECO:0000313" key="6">
    <source>
        <dbReference type="EMBL" id="MCX3264057.1"/>
    </source>
</evidence>